<sequence>MTSRVGASDRGEGGGGARAGGQGRGGRVRVMRRKREGGYVWCKTTTTTDAQAWTVTTADACKLCSTKRGKETRRAGGAVPVEEKEERWRPHRDRETTLLVSAGDRRSSVEK</sequence>
<feature type="compositionally biased region" description="Basic and acidic residues" evidence="1">
    <location>
        <begin position="81"/>
        <end position="96"/>
    </location>
</feature>
<evidence type="ECO:0000256" key="1">
    <source>
        <dbReference type="SAM" id="MobiDB-lite"/>
    </source>
</evidence>
<feature type="region of interest" description="Disordered" evidence="1">
    <location>
        <begin position="1"/>
        <end position="28"/>
    </location>
</feature>
<reference evidence="2 3" key="1">
    <citation type="submission" date="2019-11" db="EMBL/GenBank/DDBJ databases">
        <title>Whole genome sequence of Oryza granulata.</title>
        <authorList>
            <person name="Li W."/>
        </authorList>
    </citation>
    <scope>NUCLEOTIDE SEQUENCE [LARGE SCALE GENOMIC DNA]</scope>
    <source>
        <strain evidence="3">cv. Menghai</strain>
        <tissue evidence="2">Leaf</tissue>
    </source>
</reference>
<keyword evidence="3" id="KW-1185">Reference proteome</keyword>
<gene>
    <name evidence="2" type="ORF">E2562_030358</name>
</gene>
<protein>
    <submittedName>
        <fullName evidence="2">Uncharacterized protein</fullName>
    </submittedName>
</protein>
<evidence type="ECO:0000313" key="2">
    <source>
        <dbReference type="EMBL" id="KAF0914553.1"/>
    </source>
</evidence>
<proteinExistence type="predicted"/>
<organism evidence="2 3">
    <name type="scientific">Oryza meyeriana var. granulata</name>
    <dbReference type="NCBI Taxonomy" id="110450"/>
    <lineage>
        <taxon>Eukaryota</taxon>
        <taxon>Viridiplantae</taxon>
        <taxon>Streptophyta</taxon>
        <taxon>Embryophyta</taxon>
        <taxon>Tracheophyta</taxon>
        <taxon>Spermatophyta</taxon>
        <taxon>Magnoliopsida</taxon>
        <taxon>Liliopsida</taxon>
        <taxon>Poales</taxon>
        <taxon>Poaceae</taxon>
        <taxon>BOP clade</taxon>
        <taxon>Oryzoideae</taxon>
        <taxon>Oryzeae</taxon>
        <taxon>Oryzinae</taxon>
        <taxon>Oryza</taxon>
        <taxon>Oryza meyeriana</taxon>
    </lineage>
</organism>
<name>A0A6G1DSA9_9ORYZ</name>
<evidence type="ECO:0000313" key="3">
    <source>
        <dbReference type="Proteomes" id="UP000479710"/>
    </source>
</evidence>
<feature type="compositionally biased region" description="Gly residues" evidence="1">
    <location>
        <begin position="13"/>
        <end position="25"/>
    </location>
</feature>
<accession>A0A6G1DSA9</accession>
<comment type="caution">
    <text evidence="2">The sequence shown here is derived from an EMBL/GenBank/DDBJ whole genome shotgun (WGS) entry which is preliminary data.</text>
</comment>
<feature type="region of interest" description="Disordered" evidence="1">
    <location>
        <begin position="68"/>
        <end position="111"/>
    </location>
</feature>
<dbReference type="EMBL" id="SPHZ02000006">
    <property type="protein sequence ID" value="KAF0914553.1"/>
    <property type="molecule type" value="Genomic_DNA"/>
</dbReference>
<dbReference type="Proteomes" id="UP000479710">
    <property type="component" value="Unassembled WGS sequence"/>
</dbReference>
<dbReference type="AlphaFoldDB" id="A0A6G1DSA9"/>